<dbReference type="AlphaFoldDB" id="A0A8J4A0R7"/>
<comment type="caution">
    <text evidence="5">The sequence shown here is derived from an EMBL/GenBank/DDBJ whole genome shotgun (WGS) entry which is preliminary data.</text>
</comment>
<organism evidence="5 6">
    <name type="scientific">Virgisporangium ochraceum</name>
    <dbReference type="NCBI Taxonomy" id="65505"/>
    <lineage>
        <taxon>Bacteria</taxon>
        <taxon>Bacillati</taxon>
        <taxon>Actinomycetota</taxon>
        <taxon>Actinomycetes</taxon>
        <taxon>Micromonosporales</taxon>
        <taxon>Micromonosporaceae</taxon>
        <taxon>Virgisporangium</taxon>
    </lineage>
</organism>
<dbReference type="SUPFAM" id="SSF46785">
    <property type="entry name" value="Winged helix' DNA-binding domain"/>
    <property type="match status" value="1"/>
</dbReference>
<keyword evidence="2" id="KW-0012">Acyltransferase</keyword>
<dbReference type="Gene3D" id="1.10.10.10">
    <property type="entry name" value="Winged helix-like DNA-binding domain superfamily/Winged helix DNA-binding domain"/>
    <property type="match status" value="1"/>
</dbReference>
<gene>
    <name evidence="5" type="ORF">Voc01_067900</name>
</gene>
<reference evidence="5" key="1">
    <citation type="submission" date="2021-01" db="EMBL/GenBank/DDBJ databases">
        <title>Whole genome shotgun sequence of Virgisporangium ochraceum NBRC 16418.</title>
        <authorList>
            <person name="Komaki H."/>
            <person name="Tamura T."/>
        </authorList>
    </citation>
    <scope>NUCLEOTIDE SEQUENCE</scope>
    <source>
        <strain evidence="5">NBRC 16418</strain>
    </source>
</reference>
<evidence type="ECO:0000256" key="1">
    <source>
        <dbReference type="ARBA" id="ARBA00022679"/>
    </source>
</evidence>
<evidence type="ECO:0000313" key="5">
    <source>
        <dbReference type="EMBL" id="GIJ71873.1"/>
    </source>
</evidence>
<dbReference type="InterPro" id="IPR050832">
    <property type="entry name" value="Bact_Acetyltransf"/>
</dbReference>
<dbReference type="InterPro" id="IPR000182">
    <property type="entry name" value="GNAT_dom"/>
</dbReference>
<evidence type="ECO:0000259" key="4">
    <source>
        <dbReference type="PROSITE" id="PS51186"/>
    </source>
</evidence>
<dbReference type="PANTHER" id="PTHR43877">
    <property type="entry name" value="AMINOALKYLPHOSPHONATE N-ACETYLTRANSFERASE-RELATED-RELATED"/>
    <property type="match status" value="1"/>
</dbReference>
<protein>
    <submittedName>
        <fullName evidence="5">Putative transcriptional regulator, MarR family protein</fullName>
    </submittedName>
</protein>
<dbReference type="EMBL" id="BOPH01000093">
    <property type="protein sequence ID" value="GIJ71873.1"/>
    <property type="molecule type" value="Genomic_DNA"/>
</dbReference>
<accession>A0A8J4A0R7</accession>
<dbReference type="GO" id="GO:0016747">
    <property type="term" value="F:acyltransferase activity, transferring groups other than amino-acyl groups"/>
    <property type="evidence" value="ECO:0007669"/>
    <property type="project" value="InterPro"/>
</dbReference>
<keyword evidence="6" id="KW-1185">Reference proteome</keyword>
<sequence length="291" mass="32298">MDAVARVRRFNRTVTQRVGALDDRFLALDRPLGQARVLWEIGPEGVDVRTLRARLGLDSGYLSRLLRALTDDGLVLVEASAGDARVRTARLTERGRAERAELDRRSDKLAEDLLGGLAPAERDRLVAAMGEVERLLVASTVRVGVTDPGHPHARFCLGSYYAELAERFEEGFDPARSVSTGEADLRPPHGLLLVATLDDEPVGCGALLFHAGEPAYIKRMWVSPAVRGLGLGRRLLRELEGTAREHGHTTVRLETNRALPEAIAMYRTAGYREVERFNDEVYGHHFFVRDL</sequence>
<dbReference type="SUPFAM" id="SSF55729">
    <property type="entry name" value="Acyl-CoA N-acyltransferases (Nat)"/>
    <property type="match status" value="1"/>
</dbReference>
<feature type="domain" description="N-acetyltransferase" evidence="4">
    <location>
        <begin position="151"/>
        <end position="291"/>
    </location>
</feature>
<dbReference type="InterPro" id="IPR016181">
    <property type="entry name" value="Acyl_CoA_acyltransferase"/>
</dbReference>
<dbReference type="InterPro" id="IPR000835">
    <property type="entry name" value="HTH_MarR-typ"/>
</dbReference>
<dbReference type="Pfam" id="PF12802">
    <property type="entry name" value="MarR_2"/>
    <property type="match status" value="1"/>
</dbReference>
<name>A0A8J4A0R7_9ACTN</name>
<dbReference type="GO" id="GO:0003700">
    <property type="term" value="F:DNA-binding transcription factor activity"/>
    <property type="evidence" value="ECO:0007669"/>
    <property type="project" value="InterPro"/>
</dbReference>
<dbReference type="SMART" id="SM00347">
    <property type="entry name" value="HTH_MARR"/>
    <property type="match status" value="1"/>
</dbReference>
<evidence type="ECO:0000256" key="2">
    <source>
        <dbReference type="ARBA" id="ARBA00023315"/>
    </source>
</evidence>
<proteinExistence type="predicted"/>
<dbReference type="PROSITE" id="PS51186">
    <property type="entry name" value="GNAT"/>
    <property type="match status" value="1"/>
</dbReference>
<dbReference type="InterPro" id="IPR036390">
    <property type="entry name" value="WH_DNA-bd_sf"/>
</dbReference>
<feature type="domain" description="HTH marR-type" evidence="3">
    <location>
        <begin position="1"/>
        <end position="134"/>
    </location>
</feature>
<dbReference type="RefSeq" id="WP_203931739.1">
    <property type="nucleotide sequence ID" value="NZ_BOPH01000093.1"/>
</dbReference>
<dbReference type="Gene3D" id="3.40.630.30">
    <property type="match status" value="1"/>
</dbReference>
<dbReference type="InterPro" id="IPR036388">
    <property type="entry name" value="WH-like_DNA-bd_sf"/>
</dbReference>
<dbReference type="Pfam" id="PF00583">
    <property type="entry name" value="Acetyltransf_1"/>
    <property type="match status" value="1"/>
</dbReference>
<keyword evidence="1" id="KW-0808">Transferase</keyword>
<dbReference type="PROSITE" id="PS50995">
    <property type="entry name" value="HTH_MARR_2"/>
    <property type="match status" value="1"/>
</dbReference>
<evidence type="ECO:0000313" key="6">
    <source>
        <dbReference type="Proteomes" id="UP000635606"/>
    </source>
</evidence>
<dbReference type="PANTHER" id="PTHR43877:SF2">
    <property type="entry name" value="AMINOALKYLPHOSPHONATE N-ACETYLTRANSFERASE-RELATED"/>
    <property type="match status" value="1"/>
</dbReference>
<dbReference type="Proteomes" id="UP000635606">
    <property type="component" value="Unassembled WGS sequence"/>
</dbReference>
<evidence type="ECO:0000259" key="3">
    <source>
        <dbReference type="PROSITE" id="PS50995"/>
    </source>
</evidence>